<keyword evidence="2" id="KW-1185">Reference proteome</keyword>
<dbReference type="InterPro" id="IPR047990">
    <property type="entry name" value="DLW39-like"/>
</dbReference>
<name>A0A1I2HT67_9MICO</name>
<organism evidence="1 2">
    <name type="scientific">Flavimobilis marinus</name>
    <dbReference type="NCBI Taxonomy" id="285351"/>
    <lineage>
        <taxon>Bacteria</taxon>
        <taxon>Bacillati</taxon>
        <taxon>Actinomycetota</taxon>
        <taxon>Actinomycetes</taxon>
        <taxon>Micrococcales</taxon>
        <taxon>Jonesiaceae</taxon>
        <taxon>Flavimobilis</taxon>
    </lineage>
</organism>
<dbReference type="EMBL" id="FONZ01000005">
    <property type="protein sequence ID" value="SFF32633.1"/>
    <property type="molecule type" value="Genomic_DNA"/>
</dbReference>
<reference evidence="2" key="1">
    <citation type="submission" date="2016-10" db="EMBL/GenBank/DDBJ databases">
        <authorList>
            <person name="Varghese N."/>
            <person name="Submissions S."/>
        </authorList>
    </citation>
    <scope>NUCLEOTIDE SEQUENCE [LARGE SCALE GENOMIC DNA]</scope>
    <source>
        <strain evidence="2">DSM 19083</strain>
    </source>
</reference>
<dbReference type="RefSeq" id="WP_219810227.1">
    <property type="nucleotide sequence ID" value="NZ_BNAN01000001.1"/>
</dbReference>
<sequence length="39" mass="4443">MKRLILAVLAAVAGSLLWRRFSQHAADRQLWADVTDSFE</sequence>
<protein>
    <submittedName>
        <fullName evidence="1">Uncharacterized protein</fullName>
    </submittedName>
</protein>
<evidence type="ECO:0000313" key="2">
    <source>
        <dbReference type="Proteomes" id="UP000198520"/>
    </source>
</evidence>
<dbReference type="Proteomes" id="UP000198520">
    <property type="component" value="Unassembled WGS sequence"/>
</dbReference>
<accession>A0A1I2HT67</accession>
<dbReference type="STRING" id="285351.SAMN04488035_2486"/>
<dbReference type="NCBIfam" id="NF038356">
    <property type="entry name" value="actino_DLW39"/>
    <property type="match status" value="1"/>
</dbReference>
<evidence type="ECO:0000313" key="1">
    <source>
        <dbReference type="EMBL" id="SFF32633.1"/>
    </source>
</evidence>
<proteinExistence type="predicted"/>
<dbReference type="AlphaFoldDB" id="A0A1I2HT67"/>
<gene>
    <name evidence="1" type="ORF">SAMN04488035_2486</name>
</gene>